<proteinExistence type="predicted"/>
<evidence type="ECO:0000256" key="2">
    <source>
        <dbReference type="ARBA" id="ARBA00022741"/>
    </source>
</evidence>
<dbReference type="AlphaFoldDB" id="A0A6P2CE09"/>
<dbReference type="PANTHER" id="PTHR42794">
    <property type="entry name" value="HEMIN IMPORT ATP-BINDING PROTEIN HMUV"/>
    <property type="match status" value="1"/>
</dbReference>
<evidence type="ECO:0000313" key="6">
    <source>
        <dbReference type="Proteomes" id="UP000471120"/>
    </source>
</evidence>
<dbReference type="Proteomes" id="UP000471120">
    <property type="component" value="Unassembled WGS sequence"/>
</dbReference>
<dbReference type="GO" id="GO:0005524">
    <property type="term" value="F:ATP binding"/>
    <property type="evidence" value="ECO:0007669"/>
    <property type="project" value="UniProtKB-KW"/>
</dbReference>
<evidence type="ECO:0000256" key="3">
    <source>
        <dbReference type="ARBA" id="ARBA00022840"/>
    </source>
</evidence>
<evidence type="ECO:0000313" key="5">
    <source>
        <dbReference type="EMBL" id="TXG90994.1"/>
    </source>
</evidence>
<accession>A0A6P2CE09</accession>
<feature type="domain" description="ABC transporter" evidence="4">
    <location>
        <begin position="3"/>
        <end position="233"/>
    </location>
</feature>
<organism evidence="5 6">
    <name type="scientific">Rhodococcus rhodnii</name>
    <dbReference type="NCBI Taxonomy" id="38312"/>
    <lineage>
        <taxon>Bacteria</taxon>
        <taxon>Bacillati</taxon>
        <taxon>Actinomycetota</taxon>
        <taxon>Actinomycetes</taxon>
        <taxon>Mycobacteriales</taxon>
        <taxon>Nocardiaceae</taxon>
        <taxon>Rhodococcus</taxon>
    </lineage>
</organism>
<keyword evidence="2" id="KW-0547">Nucleotide-binding</keyword>
<dbReference type="InterPro" id="IPR017871">
    <property type="entry name" value="ABC_transporter-like_CS"/>
</dbReference>
<dbReference type="InterPro" id="IPR027417">
    <property type="entry name" value="P-loop_NTPase"/>
</dbReference>
<dbReference type="PROSITE" id="PS00211">
    <property type="entry name" value="ABC_TRANSPORTER_1"/>
    <property type="match status" value="1"/>
</dbReference>
<dbReference type="GO" id="GO:0016887">
    <property type="term" value="F:ATP hydrolysis activity"/>
    <property type="evidence" value="ECO:0007669"/>
    <property type="project" value="InterPro"/>
</dbReference>
<dbReference type="PANTHER" id="PTHR42794:SF2">
    <property type="entry name" value="ABC TRANSPORTER ATP-BINDING PROTEIN"/>
    <property type="match status" value="1"/>
</dbReference>
<dbReference type="Gene3D" id="3.40.50.300">
    <property type="entry name" value="P-loop containing nucleotide triphosphate hydrolases"/>
    <property type="match status" value="1"/>
</dbReference>
<evidence type="ECO:0000259" key="4">
    <source>
        <dbReference type="PROSITE" id="PS50893"/>
    </source>
</evidence>
<keyword evidence="1" id="KW-0813">Transport</keyword>
<keyword evidence="3 5" id="KW-0067">ATP-binding</keyword>
<name>A0A6P2CE09_9NOCA</name>
<gene>
    <name evidence="5" type="ORF">DW322_13130</name>
</gene>
<dbReference type="Pfam" id="PF00005">
    <property type="entry name" value="ABC_tran"/>
    <property type="match status" value="1"/>
</dbReference>
<dbReference type="RefSeq" id="WP_010837171.1">
    <property type="nucleotide sequence ID" value="NZ_QRCM01000001.1"/>
</dbReference>
<dbReference type="SUPFAM" id="SSF52540">
    <property type="entry name" value="P-loop containing nucleoside triphosphate hydrolases"/>
    <property type="match status" value="1"/>
</dbReference>
<comment type="caution">
    <text evidence="5">The sequence shown here is derived from an EMBL/GenBank/DDBJ whole genome shotgun (WGS) entry which is preliminary data.</text>
</comment>
<dbReference type="SMART" id="SM00382">
    <property type="entry name" value="AAA"/>
    <property type="match status" value="1"/>
</dbReference>
<dbReference type="InterPro" id="IPR003439">
    <property type="entry name" value="ABC_transporter-like_ATP-bd"/>
</dbReference>
<dbReference type="InterPro" id="IPR003593">
    <property type="entry name" value="AAA+_ATPase"/>
</dbReference>
<evidence type="ECO:0000256" key="1">
    <source>
        <dbReference type="ARBA" id="ARBA00022448"/>
    </source>
</evidence>
<dbReference type="FunFam" id="3.40.50.300:FF:000134">
    <property type="entry name" value="Iron-enterobactin ABC transporter ATP-binding protein"/>
    <property type="match status" value="1"/>
</dbReference>
<sequence>MKVLLDDLTVARGGRAVVRDVTLTVPSGSVLGLLGANGSGKSTLLRTLYRAARPDRGRIVVGDDDVHACTPRVAARLVAAMTQDPPGEFELSVLDTVLLGRTPHTGRITAPANLEIATRALACVDGEQWLGRSVATLSGGERQRVLLARAIAQQTPVLVLDEPTNHLDIAHRHSLLDTVTELGVTAIVALHDLDLAARYCDAVAVLHDGRVYAHGAPDDVLTPTMLRTVFGVDGSLVVHPETGRSHLVIDGRHRKETPLP</sequence>
<protein>
    <submittedName>
        <fullName evidence="5">ABC transporter ATP-binding protein</fullName>
    </submittedName>
</protein>
<dbReference type="CDD" id="cd03214">
    <property type="entry name" value="ABC_Iron-Siderophores_B12_Hemin"/>
    <property type="match status" value="1"/>
</dbReference>
<reference evidence="5 6" key="1">
    <citation type="submission" date="2018-07" db="EMBL/GenBank/DDBJ databases">
        <title>Genome sequence of Rhodococcus rhodnii ATCC 35071 from Rhodnius prolixus.</title>
        <authorList>
            <person name="Patel V."/>
            <person name="Vogel K.J."/>
        </authorList>
    </citation>
    <scope>NUCLEOTIDE SEQUENCE [LARGE SCALE GENOMIC DNA]</scope>
    <source>
        <strain evidence="5 6">ATCC 35071</strain>
    </source>
</reference>
<dbReference type="PROSITE" id="PS50893">
    <property type="entry name" value="ABC_TRANSPORTER_2"/>
    <property type="match status" value="1"/>
</dbReference>
<dbReference type="EMBL" id="QRCM01000001">
    <property type="protein sequence ID" value="TXG90994.1"/>
    <property type="molecule type" value="Genomic_DNA"/>
</dbReference>